<evidence type="ECO:0000313" key="3">
    <source>
        <dbReference type="Proteomes" id="UP001174136"/>
    </source>
</evidence>
<dbReference type="SMART" id="SM00355">
    <property type="entry name" value="ZnF_C2H2"/>
    <property type="match status" value="3"/>
</dbReference>
<proteinExistence type="predicted"/>
<organism evidence="2 3">
    <name type="scientific">Merluccius polli</name>
    <name type="common">Benguela hake</name>
    <name type="synonym">Merluccius cadenati</name>
    <dbReference type="NCBI Taxonomy" id="89951"/>
    <lineage>
        <taxon>Eukaryota</taxon>
        <taxon>Metazoa</taxon>
        <taxon>Chordata</taxon>
        <taxon>Craniata</taxon>
        <taxon>Vertebrata</taxon>
        <taxon>Euteleostomi</taxon>
        <taxon>Actinopterygii</taxon>
        <taxon>Neopterygii</taxon>
        <taxon>Teleostei</taxon>
        <taxon>Neoteleostei</taxon>
        <taxon>Acanthomorphata</taxon>
        <taxon>Zeiogadaria</taxon>
        <taxon>Gadariae</taxon>
        <taxon>Gadiformes</taxon>
        <taxon>Gadoidei</taxon>
        <taxon>Merlucciidae</taxon>
        <taxon>Merluccius</taxon>
    </lineage>
</organism>
<reference evidence="2" key="1">
    <citation type="journal article" date="2023" name="Front. Mar. Sci.">
        <title>A new Merluccius polli reference genome to investigate the effects of global change in West African waters.</title>
        <authorList>
            <person name="Mateo J.L."/>
            <person name="Blanco-Fernandez C."/>
            <person name="Garcia-Vazquez E."/>
            <person name="Machado-Schiaffino G."/>
        </authorList>
    </citation>
    <scope>NUCLEOTIDE SEQUENCE</scope>
    <source>
        <strain evidence="2">C29</strain>
        <tissue evidence="2">Fin</tissue>
    </source>
</reference>
<evidence type="ECO:0000313" key="2">
    <source>
        <dbReference type="EMBL" id="KAK0143442.1"/>
    </source>
</evidence>
<dbReference type="PANTHER" id="PTHR31025">
    <property type="entry name" value="SI:CH211-196P9.1-RELATED"/>
    <property type="match status" value="1"/>
</dbReference>
<name>A0AA47MN53_MERPO</name>
<keyword evidence="3" id="KW-1185">Reference proteome</keyword>
<feature type="domain" description="C2H2-type" evidence="1">
    <location>
        <begin position="5"/>
        <end position="26"/>
    </location>
</feature>
<sequence>MDWKCKLCSVSLDTRPKLFRHYQLHHNHFSRVSPLPCLYSNCICTFRSFNAVKAHLSRCHSDTSRVNVTDGSQSGSAFFTCPFNCSYSTNAYSSFNAHKSRNHAGSSDFDTNIVSSENNGTPDTPAGANVEEGPAQCDGTDTFDPVEVESQCDTDTLRAQLHQSLASLFLKMKTILHVSDLATQDIVEHLTQIFSLSQPLVKQSLREVLEHHGISVSENALDDIVTAVLESNILVNATAKGKELSSTKRRKTFVEKNYPVVKPVEYVLEPGQTAVYIPILDMIQKMFKHTDILDKILETKMSQEAHFMSHQDGSYYKENELFSSSDDLKLPLILYIDDLEIANPLGTSRKIHKLCSVYWVFADLPSKYTLTGHFIRYTLLVPGWTPFCLQNCLNPSSSLHVLQLAALCKVPDVQRVGYERMFGPLLRDIQTLEQDGVFIESIGKAVKGTVLCVVADNLGAHGLAGFTKCFRAQYACRFCTATKDQIQAHDVGSGEFSVRTKASHDVDVDAALHGVSQNGVQEGCVLTQGLQYFHTVTGFPPDILHDLLEGIVPVELALCIGKMIHNKYFTLEYLNRKIVSFPYKHTDKVDRPQPIPKTFTVKKTVGGNGHENATLLRLLPLMIGSKVPEEDGAWCVLMDLKEIVELMVCPVFTDESIQYLQMKIQDHRHMLQGVFPDFTLRPKHHYTEHYADLIRCYGPLVHLWTMRFEGKHRFFKRVVHDTQNFKNVLKTLANRHQHMMAYSLSAPSFFKPHQQTSSVSSVMVSGLPDDAKAYVEHMTESSMIYSTSVVNVDGTDYGVDMFVSVGQEGGLPQFSKIEQILLVDNQIVFVCKTHTSYYIEHLRSYELSSGNLTVHLLQELNDPLPLSAYRTDGRLLLTPRRTSTHQDMAPLQKFVLRVCVATDLAMKLILTERPQSVEELKNIMQEKFKPRLDCEFTLQYEDPDFDGQLSVLMDIQELPEKGTLKVVRSESDVSSTGSSDTDILPHVPLRQRQKNWPDCFPVPTFSYEVEHVCAQGNAAFESSGKTLKLTRPQKHNILENMAETMYNFKPYPHDKEVAMAAEALVAAHPCLKEHGSKNGWYGWKVALKFKMGNFRTKLARSGCAEVSINAGKRSRTNPENDHPHSNIKRAKRAEVNFLPNFPTGENEATLEEMRVQITQETEKIERDQILIEKLMHTTFALRRQHIVQGSPGVREFLENWPALRMQSQVFAEFHRITNVNLRNQFYCELDRYTPKLVALYRQKSSRTGKVAEALREMLRIYDLEEEHDINMRRTLALRGLAVYLREDDTEFYKTCNMRWRPLTHQAFLSVAPDSTGSSSFSPENISIVIEDEVVMSELPRLADAFVVLLGLIYALHLDYPKKLTHTFTFIQKVLLSG</sequence>
<dbReference type="PROSITE" id="PS00028">
    <property type="entry name" value="ZINC_FINGER_C2H2_1"/>
    <property type="match status" value="1"/>
</dbReference>
<dbReference type="Proteomes" id="UP001174136">
    <property type="component" value="Unassembled WGS sequence"/>
</dbReference>
<accession>A0AA47MN53</accession>
<evidence type="ECO:0000259" key="1">
    <source>
        <dbReference type="PROSITE" id="PS00028"/>
    </source>
</evidence>
<dbReference type="InterPro" id="IPR013087">
    <property type="entry name" value="Znf_C2H2_type"/>
</dbReference>
<dbReference type="PANTHER" id="PTHR31025:SF19">
    <property type="entry name" value="SI:CH73-42K18.1-RELATED"/>
    <property type="match status" value="1"/>
</dbReference>
<comment type="caution">
    <text evidence="2">The sequence shown here is derived from an EMBL/GenBank/DDBJ whole genome shotgun (WGS) entry which is preliminary data.</text>
</comment>
<protein>
    <submittedName>
        <fullName evidence="2">Sterile alpha motif domain-containing protein 3</fullName>
    </submittedName>
</protein>
<gene>
    <name evidence="2" type="primary">SAMD3_3</name>
    <name evidence="2" type="ORF">N1851_018417</name>
</gene>
<dbReference type="EMBL" id="JAOPHQ010003414">
    <property type="protein sequence ID" value="KAK0143442.1"/>
    <property type="molecule type" value="Genomic_DNA"/>
</dbReference>